<dbReference type="Proteomes" id="UP000189443">
    <property type="component" value="Chromosome"/>
</dbReference>
<keyword evidence="3" id="KW-1185">Reference proteome</keyword>
<protein>
    <submittedName>
        <fullName evidence="2">Uncharacterized protein</fullName>
    </submittedName>
</protein>
<dbReference type="AlphaFoldDB" id="A0A1S6J4M3"/>
<evidence type="ECO:0000313" key="3">
    <source>
        <dbReference type="Proteomes" id="UP000189443"/>
    </source>
</evidence>
<name>A0A1S6J4M3_9ACTN</name>
<dbReference type="KEGG" id="spac:B1H29_07045"/>
<reference evidence="2 3" key="1">
    <citation type="submission" date="2017-02" db="EMBL/GenBank/DDBJ databases">
        <title>Streptomyces pactum ACT12 Genome sequencing and assembly.</title>
        <authorList>
            <person name="Xue Q."/>
            <person name="Yan X."/>
            <person name="Jia L."/>
            <person name="Yan H."/>
        </authorList>
    </citation>
    <scope>NUCLEOTIDE SEQUENCE [LARGE SCALE GENOMIC DNA]</scope>
    <source>
        <strain evidence="2 3">ACT12</strain>
    </source>
</reference>
<evidence type="ECO:0000256" key="1">
    <source>
        <dbReference type="SAM" id="MobiDB-lite"/>
    </source>
</evidence>
<accession>A0A1S6J4M3</accession>
<feature type="region of interest" description="Disordered" evidence="1">
    <location>
        <begin position="249"/>
        <end position="270"/>
    </location>
</feature>
<feature type="region of interest" description="Disordered" evidence="1">
    <location>
        <begin position="1"/>
        <end position="28"/>
    </location>
</feature>
<dbReference type="EMBL" id="CP019724">
    <property type="protein sequence ID" value="AQS66719.1"/>
    <property type="molecule type" value="Genomic_DNA"/>
</dbReference>
<gene>
    <name evidence="2" type="ORF">B1H29_07045</name>
</gene>
<organism evidence="2 3">
    <name type="scientific">Streptomyces pactum</name>
    <dbReference type="NCBI Taxonomy" id="68249"/>
    <lineage>
        <taxon>Bacteria</taxon>
        <taxon>Bacillati</taxon>
        <taxon>Actinomycetota</taxon>
        <taxon>Actinomycetes</taxon>
        <taxon>Kitasatosporales</taxon>
        <taxon>Streptomycetaceae</taxon>
        <taxon>Streptomyces</taxon>
    </lineage>
</organism>
<sequence>MGGCTEASAHRAAGSLPVPLNGAESTSAQQARLLHDGEERAIASCMRRRGFSYRPVPAAPAVSANPYGLLTEDTAGTDGYGLVSAALAGAPKDPNARHLAKLSTDRRSAWREALVGTDDQQVTLTARGAPSVRINTDGCVYLARRDVYGPGWEQGGLDVAGVSAEVVSAVTTDPEFLAAQRKWAACMRDRGERVGTLQQARGVIQQAVLEAEDARSALVRAGRREQRLARRDATCQSRSDLAEVTRTVQRRVQDGLPHSSRQRAAELKELRERALRRAGAS</sequence>
<proteinExistence type="predicted"/>
<evidence type="ECO:0000313" key="2">
    <source>
        <dbReference type="EMBL" id="AQS66719.1"/>
    </source>
</evidence>